<dbReference type="Gene3D" id="3.40.1710.10">
    <property type="entry name" value="abc type-2 transporter like domain"/>
    <property type="match status" value="1"/>
</dbReference>
<dbReference type="PANTHER" id="PTHR30294:SF46">
    <property type="entry name" value="ABC TRANSPORTER PERMEASE"/>
    <property type="match status" value="1"/>
</dbReference>
<evidence type="ECO:0000256" key="4">
    <source>
        <dbReference type="ARBA" id="ARBA00022989"/>
    </source>
</evidence>
<dbReference type="InterPro" id="IPR013525">
    <property type="entry name" value="ABC2_TM"/>
</dbReference>
<feature type="transmembrane region" description="Helical" evidence="6">
    <location>
        <begin position="353"/>
        <end position="375"/>
    </location>
</feature>
<dbReference type="InterPro" id="IPR051449">
    <property type="entry name" value="ABC-2_transporter_component"/>
</dbReference>
<evidence type="ECO:0000313" key="9">
    <source>
        <dbReference type="Proteomes" id="UP000254841"/>
    </source>
</evidence>
<accession>A0A377J1I2</accession>
<dbReference type="Pfam" id="PF12698">
    <property type="entry name" value="ABC2_membrane_3"/>
    <property type="match status" value="1"/>
</dbReference>
<feature type="transmembrane region" description="Helical" evidence="6">
    <location>
        <begin position="268"/>
        <end position="288"/>
    </location>
</feature>
<feature type="transmembrane region" description="Helical" evidence="6">
    <location>
        <begin position="235"/>
        <end position="256"/>
    </location>
</feature>
<feature type="transmembrane region" description="Helical" evidence="6">
    <location>
        <begin position="20"/>
        <end position="39"/>
    </location>
</feature>
<evidence type="ECO:0000256" key="3">
    <source>
        <dbReference type="ARBA" id="ARBA00022692"/>
    </source>
</evidence>
<dbReference type="OrthoDB" id="9811522at2"/>
<evidence type="ECO:0000313" key="8">
    <source>
        <dbReference type="EMBL" id="STO96342.1"/>
    </source>
</evidence>
<dbReference type="RefSeq" id="WP_115010685.1">
    <property type="nucleotide sequence ID" value="NZ_UGHV01000001.1"/>
</dbReference>
<dbReference type="GO" id="GO:0005886">
    <property type="term" value="C:plasma membrane"/>
    <property type="evidence" value="ECO:0007669"/>
    <property type="project" value="UniProtKB-SubCell"/>
</dbReference>
<keyword evidence="3 6" id="KW-0812">Transmembrane</keyword>
<dbReference type="PANTHER" id="PTHR30294">
    <property type="entry name" value="MEMBRANE COMPONENT OF ABC TRANSPORTER YHHJ-RELATED"/>
    <property type="match status" value="1"/>
</dbReference>
<evidence type="ECO:0000256" key="1">
    <source>
        <dbReference type="ARBA" id="ARBA00004651"/>
    </source>
</evidence>
<proteinExistence type="predicted"/>
<dbReference type="AlphaFoldDB" id="A0A377J1I2"/>
<evidence type="ECO:0000256" key="2">
    <source>
        <dbReference type="ARBA" id="ARBA00022475"/>
    </source>
</evidence>
<organism evidence="8 9">
    <name type="scientific">Helicobacter canis</name>
    <dbReference type="NCBI Taxonomy" id="29419"/>
    <lineage>
        <taxon>Bacteria</taxon>
        <taxon>Pseudomonadati</taxon>
        <taxon>Campylobacterota</taxon>
        <taxon>Epsilonproteobacteria</taxon>
        <taxon>Campylobacterales</taxon>
        <taxon>Helicobacteraceae</taxon>
        <taxon>Helicobacter</taxon>
    </lineage>
</organism>
<evidence type="ECO:0000256" key="5">
    <source>
        <dbReference type="ARBA" id="ARBA00023136"/>
    </source>
</evidence>
<keyword evidence="5 6" id="KW-0472">Membrane</keyword>
<feature type="transmembrane region" description="Helical" evidence="6">
    <location>
        <begin position="177"/>
        <end position="198"/>
    </location>
</feature>
<evidence type="ECO:0000259" key="7">
    <source>
        <dbReference type="Pfam" id="PF12698"/>
    </source>
</evidence>
<keyword evidence="4 6" id="KW-1133">Transmembrane helix</keyword>
<protein>
    <submittedName>
        <fullName evidence="8">ABC-2 type transport system permease</fullName>
    </submittedName>
</protein>
<dbReference type="EMBL" id="UGHV01000001">
    <property type="protein sequence ID" value="STO96342.1"/>
    <property type="molecule type" value="Genomic_DNA"/>
</dbReference>
<keyword evidence="2" id="KW-1003">Cell membrane</keyword>
<name>A0A377J1I2_9HELI</name>
<gene>
    <name evidence="8" type="ORF">NCTC12410_00151</name>
</gene>
<dbReference type="GO" id="GO:0140359">
    <property type="term" value="F:ABC-type transporter activity"/>
    <property type="evidence" value="ECO:0007669"/>
    <property type="project" value="InterPro"/>
</dbReference>
<feature type="domain" description="ABC-2 type transporter transmembrane" evidence="7">
    <location>
        <begin position="20"/>
        <end position="373"/>
    </location>
</feature>
<reference evidence="8 9" key="1">
    <citation type="submission" date="2018-06" db="EMBL/GenBank/DDBJ databases">
        <authorList>
            <consortium name="Pathogen Informatics"/>
            <person name="Doyle S."/>
        </authorList>
    </citation>
    <scope>NUCLEOTIDE SEQUENCE [LARGE SCALE GENOMIC DNA]</scope>
    <source>
        <strain evidence="8 9">NCTC12410</strain>
    </source>
</reference>
<feature type="transmembrane region" description="Helical" evidence="6">
    <location>
        <begin position="295"/>
        <end position="315"/>
    </location>
</feature>
<sequence length="389" mass="42927">MSFLSLVLEEYKAIFSNKLVVMVVIIGSLVYGLLYPMPYMNDIVRKQRLVIIDEDSSALSKRLIFLVSSTREIALVREVSSIDEAKWLIESFEADGALYIPKGFEANAKKGVGSVVSYMGNASYFLVYGAIAEGVHKAIDELSDELRKARDPNLLDTELVSLQAIPLYNPSLGYTNYALAAVLVFILHQTAIAGSGILSAYQNRIRIRATAKKDYQALQHYSNYASAWKIVSARILAFTGIYCVLFGLYFGVLFPLFGVSHIASLSDFWCFAIIFIASCVASGVLLGVSLEDESLPTQVIFVSSMPLVFILGFIWPSELLPQFLQDLSVMIPAYHGVRGFISLNQMGASFASVAPHFFALFGLFGLCFVASIIVLHKRQKQACLLCKKP</sequence>
<feature type="transmembrane region" description="Helical" evidence="6">
    <location>
        <begin position="112"/>
        <end position="131"/>
    </location>
</feature>
<comment type="subcellular location">
    <subcellularLocation>
        <location evidence="1">Cell membrane</location>
        <topology evidence="1">Multi-pass membrane protein</topology>
    </subcellularLocation>
</comment>
<dbReference type="Proteomes" id="UP000254841">
    <property type="component" value="Unassembled WGS sequence"/>
</dbReference>
<evidence type="ECO:0000256" key="6">
    <source>
        <dbReference type="SAM" id="Phobius"/>
    </source>
</evidence>